<evidence type="ECO:0000256" key="1">
    <source>
        <dbReference type="SAM" id="SignalP"/>
    </source>
</evidence>
<evidence type="ECO:0000313" key="3">
    <source>
        <dbReference type="Proteomes" id="UP000053257"/>
    </source>
</evidence>
<dbReference type="Proteomes" id="UP000053257">
    <property type="component" value="Unassembled WGS sequence"/>
</dbReference>
<dbReference type="EMBL" id="KN840667">
    <property type="protein sequence ID" value="KIP02561.1"/>
    <property type="molecule type" value="Genomic_DNA"/>
</dbReference>
<feature type="chain" id="PRO_5002169581" evidence="1">
    <location>
        <begin position="22"/>
        <end position="52"/>
    </location>
</feature>
<name>A0A0C3RRA2_PHLG1</name>
<feature type="non-terminal residue" evidence="2">
    <location>
        <position position="52"/>
    </location>
</feature>
<dbReference type="AlphaFoldDB" id="A0A0C3RRA2"/>
<protein>
    <submittedName>
        <fullName evidence="2">Uncharacterized protein</fullName>
    </submittedName>
</protein>
<reference evidence="2 3" key="1">
    <citation type="journal article" date="2014" name="PLoS Genet.">
        <title>Analysis of the Phlebiopsis gigantea genome, transcriptome and secretome provides insight into its pioneer colonization strategies of wood.</title>
        <authorList>
            <person name="Hori C."/>
            <person name="Ishida T."/>
            <person name="Igarashi K."/>
            <person name="Samejima M."/>
            <person name="Suzuki H."/>
            <person name="Master E."/>
            <person name="Ferreira P."/>
            <person name="Ruiz-Duenas F.J."/>
            <person name="Held B."/>
            <person name="Canessa P."/>
            <person name="Larrondo L.F."/>
            <person name="Schmoll M."/>
            <person name="Druzhinina I.S."/>
            <person name="Kubicek C.P."/>
            <person name="Gaskell J.A."/>
            <person name="Kersten P."/>
            <person name="St John F."/>
            <person name="Glasner J."/>
            <person name="Sabat G."/>
            <person name="Splinter BonDurant S."/>
            <person name="Syed K."/>
            <person name="Yadav J."/>
            <person name="Mgbeahuruike A.C."/>
            <person name="Kovalchuk A."/>
            <person name="Asiegbu F.O."/>
            <person name="Lackner G."/>
            <person name="Hoffmeister D."/>
            <person name="Rencoret J."/>
            <person name="Gutierrez A."/>
            <person name="Sun H."/>
            <person name="Lindquist E."/>
            <person name="Barry K."/>
            <person name="Riley R."/>
            <person name="Grigoriev I.V."/>
            <person name="Henrissat B."/>
            <person name="Kues U."/>
            <person name="Berka R.M."/>
            <person name="Martinez A.T."/>
            <person name="Covert S.F."/>
            <person name="Blanchette R.A."/>
            <person name="Cullen D."/>
        </authorList>
    </citation>
    <scope>NUCLEOTIDE SEQUENCE [LARGE SCALE GENOMIC DNA]</scope>
    <source>
        <strain evidence="2 3">11061_1 CR5-6</strain>
    </source>
</reference>
<feature type="signal peptide" evidence="1">
    <location>
        <begin position="1"/>
        <end position="21"/>
    </location>
</feature>
<accession>A0A0C3RRA2</accession>
<sequence length="52" mass="5442">MNQLRTLLFIVLATAANLAASAPLRSFGADAPLVSPFGGASRESSVEQELRP</sequence>
<dbReference type="HOGENOM" id="CLU_3093071_0_0_1"/>
<organism evidence="2 3">
    <name type="scientific">Phlebiopsis gigantea (strain 11061_1 CR5-6)</name>
    <name type="common">White-rot fungus</name>
    <name type="synonym">Peniophora gigantea</name>
    <dbReference type="NCBI Taxonomy" id="745531"/>
    <lineage>
        <taxon>Eukaryota</taxon>
        <taxon>Fungi</taxon>
        <taxon>Dikarya</taxon>
        <taxon>Basidiomycota</taxon>
        <taxon>Agaricomycotina</taxon>
        <taxon>Agaricomycetes</taxon>
        <taxon>Polyporales</taxon>
        <taxon>Phanerochaetaceae</taxon>
        <taxon>Phlebiopsis</taxon>
    </lineage>
</organism>
<evidence type="ECO:0000313" key="2">
    <source>
        <dbReference type="EMBL" id="KIP02561.1"/>
    </source>
</evidence>
<proteinExistence type="predicted"/>
<keyword evidence="3" id="KW-1185">Reference proteome</keyword>
<keyword evidence="1" id="KW-0732">Signal</keyword>
<gene>
    <name evidence="2" type="ORF">PHLGIDRAFT_130685</name>
</gene>